<dbReference type="Proteomes" id="UP000320762">
    <property type="component" value="Unassembled WGS sequence"/>
</dbReference>
<accession>A0A550CCJ5</accession>
<proteinExistence type="predicted"/>
<dbReference type="AlphaFoldDB" id="A0A550CCJ5"/>
<organism evidence="1 2">
    <name type="scientific">Schizophyllum amplum</name>
    <dbReference type="NCBI Taxonomy" id="97359"/>
    <lineage>
        <taxon>Eukaryota</taxon>
        <taxon>Fungi</taxon>
        <taxon>Dikarya</taxon>
        <taxon>Basidiomycota</taxon>
        <taxon>Agaricomycotina</taxon>
        <taxon>Agaricomycetes</taxon>
        <taxon>Agaricomycetidae</taxon>
        <taxon>Agaricales</taxon>
        <taxon>Schizophyllaceae</taxon>
        <taxon>Schizophyllum</taxon>
    </lineage>
</organism>
<comment type="caution">
    <text evidence="1">The sequence shown here is derived from an EMBL/GenBank/DDBJ whole genome shotgun (WGS) entry which is preliminary data.</text>
</comment>
<sequence length="203" mass="23137">MLSRQGFACAPIEGASPHLQALRSERLQERWKAFADSLLGSARRRRSLILHDKPSALRRYKNNTRRAWDRDDLRQTADALQECHALQSLKLTLLNPVDTRYTELLLPNLNVPTLFALVICVLEVLRAPGLCTLDIVWGDVLSVLLRFVDNNPTANSSALELWPPACENFSSNDWVQLLKRYASVERLQIALYWCTPLEVRSTI</sequence>
<keyword evidence="2" id="KW-1185">Reference proteome</keyword>
<gene>
    <name evidence="1" type="ORF">BD626DRAFT_569663</name>
</gene>
<dbReference type="EMBL" id="VDMD01000012">
    <property type="protein sequence ID" value="TRM62509.1"/>
    <property type="molecule type" value="Genomic_DNA"/>
</dbReference>
<protein>
    <submittedName>
        <fullName evidence="1">Uncharacterized protein</fullName>
    </submittedName>
</protein>
<reference evidence="1 2" key="1">
    <citation type="journal article" date="2019" name="New Phytol.">
        <title>Comparative genomics reveals unique wood-decay strategies and fruiting body development in the Schizophyllaceae.</title>
        <authorList>
            <person name="Almasi E."/>
            <person name="Sahu N."/>
            <person name="Krizsan K."/>
            <person name="Balint B."/>
            <person name="Kovacs G.M."/>
            <person name="Kiss B."/>
            <person name="Cseklye J."/>
            <person name="Drula E."/>
            <person name="Henrissat B."/>
            <person name="Nagy I."/>
            <person name="Chovatia M."/>
            <person name="Adam C."/>
            <person name="LaButti K."/>
            <person name="Lipzen A."/>
            <person name="Riley R."/>
            <person name="Grigoriev I.V."/>
            <person name="Nagy L.G."/>
        </authorList>
    </citation>
    <scope>NUCLEOTIDE SEQUENCE [LARGE SCALE GENOMIC DNA]</scope>
    <source>
        <strain evidence="1 2">NL-1724</strain>
    </source>
</reference>
<name>A0A550CCJ5_9AGAR</name>
<evidence type="ECO:0000313" key="2">
    <source>
        <dbReference type="Proteomes" id="UP000320762"/>
    </source>
</evidence>
<evidence type="ECO:0000313" key="1">
    <source>
        <dbReference type="EMBL" id="TRM62509.1"/>
    </source>
</evidence>